<protein>
    <submittedName>
        <fullName evidence="1">Mobile element protein</fullName>
    </submittedName>
</protein>
<sequence>MSTHEVIAAEVSLVFVGDNEILPIVLNSLRRKIHQVNADGVYDIRACHHTLKRKE</sequence>
<accession>A0A2A5T420</accession>
<proteinExistence type="predicted"/>
<comment type="caution">
    <text evidence="1">The sequence shown here is derived from an EMBL/GenBank/DDBJ whole genome shotgun (WGS) entry which is preliminary data.</text>
</comment>
<evidence type="ECO:0000313" key="1">
    <source>
        <dbReference type="EMBL" id="PCS22868.1"/>
    </source>
</evidence>
<name>A0A2A5T420_9GAMM</name>
<dbReference type="Proteomes" id="UP000219020">
    <property type="component" value="Unassembled WGS sequence"/>
</dbReference>
<organism evidence="1 2">
    <name type="scientific">Candidatus Enterovibrio escicola</name>
    <dbReference type="NCBI Taxonomy" id="1927127"/>
    <lineage>
        <taxon>Bacteria</taxon>
        <taxon>Pseudomonadati</taxon>
        <taxon>Pseudomonadota</taxon>
        <taxon>Gammaproteobacteria</taxon>
        <taxon>Vibrionales</taxon>
        <taxon>Vibrionaceae</taxon>
        <taxon>Enterovibrio</taxon>
    </lineage>
</organism>
<dbReference type="AlphaFoldDB" id="A0A2A5T420"/>
<reference evidence="2" key="1">
    <citation type="submission" date="2017-04" db="EMBL/GenBank/DDBJ databases">
        <title>Genome evolution of the luminous symbionts of deep sea anglerfish.</title>
        <authorList>
            <person name="Hendry T.A."/>
        </authorList>
    </citation>
    <scope>NUCLEOTIDE SEQUENCE [LARGE SCALE GENOMIC DNA]</scope>
</reference>
<evidence type="ECO:0000313" key="2">
    <source>
        <dbReference type="Proteomes" id="UP000219020"/>
    </source>
</evidence>
<keyword evidence="2" id="KW-1185">Reference proteome</keyword>
<dbReference type="EMBL" id="NBYY01000013">
    <property type="protein sequence ID" value="PCS22868.1"/>
    <property type="molecule type" value="Genomic_DNA"/>
</dbReference>
<gene>
    <name evidence="1" type="ORF">BTN49_1423</name>
</gene>